<dbReference type="GO" id="GO:0003735">
    <property type="term" value="F:structural constituent of ribosome"/>
    <property type="evidence" value="ECO:0007669"/>
    <property type="project" value="InterPro"/>
</dbReference>
<dbReference type="CDD" id="cd00427">
    <property type="entry name" value="Ribosomal_L29_HIP"/>
    <property type="match status" value="1"/>
</dbReference>
<dbReference type="GO" id="GO:0006412">
    <property type="term" value="P:translation"/>
    <property type="evidence" value="ECO:0007669"/>
    <property type="project" value="UniProtKB-UniRule"/>
</dbReference>
<dbReference type="NCBIfam" id="TIGR00012">
    <property type="entry name" value="L29"/>
    <property type="match status" value="1"/>
</dbReference>
<keyword evidence="6" id="KW-1185">Reference proteome</keyword>
<dbReference type="InterPro" id="IPR018254">
    <property type="entry name" value="Ribosomal_uL29_CS"/>
</dbReference>
<accession>A0AA37F989</accession>
<organism evidence="5 6">
    <name type="scientific">Thermogymnomonas acidicola</name>
    <dbReference type="NCBI Taxonomy" id="399579"/>
    <lineage>
        <taxon>Archaea</taxon>
        <taxon>Methanobacteriati</taxon>
        <taxon>Thermoplasmatota</taxon>
        <taxon>Thermoplasmata</taxon>
        <taxon>Thermoplasmatales</taxon>
        <taxon>Thermogymnomonas</taxon>
    </lineage>
</organism>
<comment type="similarity">
    <text evidence="1 4">Belongs to the universal ribosomal protein uL29 family.</text>
</comment>
<dbReference type="Pfam" id="PF00831">
    <property type="entry name" value="Ribosomal_L29"/>
    <property type="match status" value="1"/>
</dbReference>
<dbReference type="EMBL" id="BMNY01000001">
    <property type="protein sequence ID" value="GGM71999.1"/>
    <property type="molecule type" value="Genomic_DNA"/>
</dbReference>
<proteinExistence type="inferred from homology"/>
<dbReference type="InterPro" id="IPR036049">
    <property type="entry name" value="Ribosomal_uL29_sf"/>
</dbReference>
<gene>
    <name evidence="4" type="primary">rpl29</name>
    <name evidence="5" type="ORF">GCM10007108_07650</name>
</gene>
<dbReference type="PROSITE" id="PS00579">
    <property type="entry name" value="RIBOSOMAL_L29"/>
    <property type="match status" value="1"/>
</dbReference>
<dbReference type="InterPro" id="IPR001854">
    <property type="entry name" value="Ribosomal_uL29"/>
</dbReference>
<dbReference type="Proteomes" id="UP000632195">
    <property type="component" value="Unassembled WGS sequence"/>
</dbReference>
<comment type="caution">
    <text evidence="5">The sequence shown here is derived from an EMBL/GenBank/DDBJ whole genome shotgun (WGS) entry which is preliminary data.</text>
</comment>
<sequence length="66" mass="7649">MELRASRIREMSRQEREETLKNLRESLLRERASHAMGGAPSNPGKIKSIKRQIARVLTVMTEENKE</sequence>
<dbReference type="HAMAP" id="MF_00374">
    <property type="entry name" value="Ribosomal_uL29"/>
    <property type="match status" value="1"/>
</dbReference>
<evidence type="ECO:0000256" key="2">
    <source>
        <dbReference type="ARBA" id="ARBA00022980"/>
    </source>
</evidence>
<keyword evidence="3 4" id="KW-0687">Ribonucleoprotein</keyword>
<dbReference type="GO" id="GO:1990904">
    <property type="term" value="C:ribonucleoprotein complex"/>
    <property type="evidence" value="ECO:0007669"/>
    <property type="project" value="UniProtKB-KW"/>
</dbReference>
<dbReference type="Gene3D" id="1.10.287.310">
    <property type="match status" value="1"/>
</dbReference>
<dbReference type="AlphaFoldDB" id="A0AA37F989"/>
<evidence type="ECO:0000256" key="4">
    <source>
        <dbReference type="HAMAP-Rule" id="MF_00374"/>
    </source>
</evidence>
<dbReference type="SUPFAM" id="SSF46561">
    <property type="entry name" value="Ribosomal protein L29 (L29p)"/>
    <property type="match status" value="1"/>
</dbReference>
<reference evidence="5" key="2">
    <citation type="submission" date="2022-09" db="EMBL/GenBank/DDBJ databases">
        <authorList>
            <person name="Sun Q."/>
            <person name="Ohkuma M."/>
        </authorList>
    </citation>
    <scope>NUCLEOTIDE SEQUENCE</scope>
    <source>
        <strain evidence="5">JCM 13583</strain>
    </source>
</reference>
<protein>
    <recommendedName>
        <fullName evidence="4">Large ribosomal subunit protein uL29</fullName>
    </recommendedName>
</protein>
<name>A0AA37F989_9ARCH</name>
<dbReference type="GO" id="GO:0005840">
    <property type="term" value="C:ribosome"/>
    <property type="evidence" value="ECO:0007669"/>
    <property type="project" value="UniProtKB-KW"/>
</dbReference>
<evidence type="ECO:0000256" key="3">
    <source>
        <dbReference type="ARBA" id="ARBA00023274"/>
    </source>
</evidence>
<evidence type="ECO:0000313" key="5">
    <source>
        <dbReference type="EMBL" id="GGM71999.1"/>
    </source>
</evidence>
<evidence type="ECO:0000313" key="6">
    <source>
        <dbReference type="Proteomes" id="UP000632195"/>
    </source>
</evidence>
<keyword evidence="2 4" id="KW-0689">Ribosomal protein</keyword>
<dbReference type="RefSeq" id="WP_075056251.1">
    <property type="nucleotide sequence ID" value="NZ_BMNY01000001.1"/>
</dbReference>
<reference evidence="5" key="1">
    <citation type="journal article" date="2014" name="Int. J. Syst. Evol. Microbiol.">
        <title>Complete genome sequence of Corynebacterium casei LMG S-19264T (=DSM 44701T), isolated from a smear-ripened cheese.</title>
        <authorList>
            <consortium name="US DOE Joint Genome Institute (JGI-PGF)"/>
            <person name="Walter F."/>
            <person name="Albersmeier A."/>
            <person name="Kalinowski J."/>
            <person name="Ruckert C."/>
        </authorList>
    </citation>
    <scope>NUCLEOTIDE SEQUENCE</scope>
    <source>
        <strain evidence="5">JCM 13583</strain>
    </source>
</reference>
<evidence type="ECO:0000256" key="1">
    <source>
        <dbReference type="ARBA" id="ARBA00009254"/>
    </source>
</evidence>